<organism evidence="6 7">
    <name type="scientific">Microbispora catharanthi</name>
    <dbReference type="NCBI Taxonomy" id="1712871"/>
    <lineage>
        <taxon>Bacteria</taxon>
        <taxon>Bacillati</taxon>
        <taxon>Actinomycetota</taxon>
        <taxon>Actinomycetes</taxon>
        <taxon>Streptosporangiales</taxon>
        <taxon>Streptosporangiaceae</taxon>
        <taxon>Microbispora</taxon>
    </lineage>
</organism>
<dbReference type="Pfam" id="PF01258">
    <property type="entry name" value="zf-dskA_traR"/>
    <property type="match status" value="1"/>
</dbReference>
<reference evidence="6 7" key="1">
    <citation type="submission" date="2019-10" db="EMBL/GenBank/DDBJ databases">
        <title>Nonomuraea sp. nov., isolated from Phyllanthus amarus.</title>
        <authorList>
            <person name="Klykleung N."/>
            <person name="Tanasupawat S."/>
        </authorList>
    </citation>
    <scope>NUCLEOTIDE SEQUENCE [LARGE SCALE GENOMIC DNA]</scope>
    <source>
        <strain evidence="6 7">CR1-09</strain>
    </source>
</reference>
<evidence type="ECO:0000259" key="5">
    <source>
        <dbReference type="Pfam" id="PF01258"/>
    </source>
</evidence>
<keyword evidence="2" id="KW-0863">Zinc-finger</keyword>
<name>A0A5N6C4K0_9ACTN</name>
<dbReference type="Proteomes" id="UP000313066">
    <property type="component" value="Unassembled WGS sequence"/>
</dbReference>
<comment type="caution">
    <text evidence="6">The sequence shown here is derived from an EMBL/GenBank/DDBJ whole genome shotgun (WGS) entry which is preliminary data.</text>
</comment>
<dbReference type="RefSeq" id="WP_139572183.1">
    <property type="nucleotide sequence ID" value="NZ_VDMA02000001.1"/>
</dbReference>
<protein>
    <recommendedName>
        <fullName evidence="5">Zinc finger DksA/TraR C4-type domain-containing protein</fullName>
    </recommendedName>
</protein>
<accession>A0A5N6C4K0</accession>
<feature type="zinc finger region" description="dksA C4-type" evidence="4">
    <location>
        <begin position="93"/>
        <end position="117"/>
    </location>
</feature>
<proteinExistence type="predicted"/>
<dbReference type="InterPro" id="IPR000962">
    <property type="entry name" value="Znf_DskA_TraR"/>
</dbReference>
<dbReference type="EMBL" id="VDMA02000001">
    <property type="protein sequence ID" value="KAB8187735.1"/>
    <property type="molecule type" value="Genomic_DNA"/>
</dbReference>
<sequence>MAEIRSPRLLMEECRRYTAQLSELRMLLEERLHAARAELARLRDPYDPYDPYDVAPSAARTRSSAARVRQAGLDVAAIEAALERMDRGLYGTCTRCEAFLPLDRLRLAPHVQQCASCAGETRLTA</sequence>
<evidence type="ECO:0000256" key="1">
    <source>
        <dbReference type="ARBA" id="ARBA00022723"/>
    </source>
</evidence>
<dbReference type="Gene3D" id="1.20.120.910">
    <property type="entry name" value="DksA, coiled-coil domain"/>
    <property type="match status" value="1"/>
</dbReference>
<keyword evidence="3" id="KW-0862">Zinc</keyword>
<evidence type="ECO:0000256" key="4">
    <source>
        <dbReference type="PROSITE-ProRule" id="PRU00510"/>
    </source>
</evidence>
<feature type="domain" description="Zinc finger DksA/TraR C4-type" evidence="5">
    <location>
        <begin position="88"/>
        <end position="120"/>
    </location>
</feature>
<evidence type="ECO:0000313" key="7">
    <source>
        <dbReference type="Proteomes" id="UP000313066"/>
    </source>
</evidence>
<evidence type="ECO:0000256" key="2">
    <source>
        <dbReference type="ARBA" id="ARBA00022771"/>
    </source>
</evidence>
<keyword evidence="1" id="KW-0479">Metal-binding</keyword>
<evidence type="ECO:0000313" key="6">
    <source>
        <dbReference type="EMBL" id="KAB8187735.1"/>
    </source>
</evidence>
<keyword evidence="7" id="KW-1185">Reference proteome</keyword>
<dbReference type="GO" id="GO:0008270">
    <property type="term" value="F:zinc ion binding"/>
    <property type="evidence" value="ECO:0007669"/>
    <property type="project" value="UniProtKB-KW"/>
</dbReference>
<dbReference type="PROSITE" id="PS51128">
    <property type="entry name" value="ZF_DKSA_2"/>
    <property type="match status" value="1"/>
</dbReference>
<dbReference type="SUPFAM" id="SSF57716">
    <property type="entry name" value="Glucocorticoid receptor-like (DNA-binding domain)"/>
    <property type="match status" value="1"/>
</dbReference>
<evidence type="ECO:0000256" key="3">
    <source>
        <dbReference type="ARBA" id="ARBA00022833"/>
    </source>
</evidence>
<gene>
    <name evidence="6" type="ORF">FH610_000745</name>
</gene>
<dbReference type="AlphaFoldDB" id="A0A5N6C4K0"/>